<evidence type="ECO:0000313" key="3">
    <source>
        <dbReference type="EMBL" id="PER40348.1"/>
    </source>
</evidence>
<dbReference type="Proteomes" id="UP000219897">
    <property type="component" value="Unassembled WGS sequence"/>
</dbReference>
<dbReference type="Pfam" id="PF13884">
    <property type="entry name" value="Peptidase_S74"/>
    <property type="match status" value="1"/>
</dbReference>
<organism evidence="3 4">
    <name type="scientific">Bacillus thuringiensis</name>
    <dbReference type="NCBI Taxonomy" id="1428"/>
    <lineage>
        <taxon>Bacteria</taxon>
        <taxon>Bacillati</taxon>
        <taxon>Bacillota</taxon>
        <taxon>Bacilli</taxon>
        <taxon>Bacillales</taxon>
        <taxon>Bacillaceae</taxon>
        <taxon>Bacillus</taxon>
        <taxon>Bacillus cereus group</taxon>
    </lineage>
</organism>
<feature type="domain" description="Peptidase S74" evidence="2">
    <location>
        <begin position="1203"/>
        <end position="1313"/>
    </location>
</feature>
<dbReference type="PROSITE" id="PS51688">
    <property type="entry name" value="ICA"/>
    <property type="match status" value="1"/>
</dbReference>
<sequence>MRTPSGILHVVDFKTDQIVAAIQPQDYWDDKRHWEIKNNVDMLDFTVFDGTTHSATLQQQNLVLKEVRDGRIVPYVITEAEKNSDKRSITTYASGAWVQIAKSGIIKPQRIEGKTVNEFIDMALVGMKWKRGKTDYAGFHTMTIDEFINPLTFLKKIASLFKLEIQYRVQIQGSQIIGWYVDMIQRRGRDTGKEIELGKDLIGVTRIEHSRDICTALVGFVKGEGDNVITIESINKGLPYIVDNDAFQRWNERGKHKFGFYTPETEELDMAPKRLMTLMEIELKKRVNSSVSYEVEAQSIGRIFGLAHELINEGDTIRIKDTGFTPKLYLEARVIAGDESFTDPTQDKYVFGDYREITDPNEELRKIYNRILGSLGNKQELIDQLDKLVEDANETASNAKKESEAAKTLAEKVQENLKNNTVDIIEAKNPPTTGLKPYKTLWRDISNGKPGILKIWTGTAWESVVPDPETIKKETIAQVNKEIESTKTELNIKVQEAQNQATGQFNEVQEGLQGVSRTVSNIENKQGEIDKKVTQFEQDSNGFKTSIESLTKKDTDISNKLNTVEQTVEGTKKTISDVQQTTSDLKKTTTEIEEKAGKIGEKLTSVETKVNSDKAGGRNLLLKSNVKYEKTDYLINQYYLTENFYAGEEYTFVIKGSVPQGQKFGIWQNGGSSNVGYATSVYANGITYVTFKAVAATSGNERKLSLYNYPSSTTKSIVEWVALYKENKPQDWTAPPEEQVTADEFTQKTTEIAKSVDGIKETITKVENNQSGFDKRVATVEKDATTIKQNVSLIQNTQTEQGRQLQEAKAGWENTAKALEGKVELKQVEDYVAGFKIPELKQTVDKNKQDLLGELANKLATEQFNQKMTLIDNRFTINEQGINASAKKTEVYTKEQANGQFATSSYVRDMETRLQLTEKGVSISVKENDVIAAFNMSKENITLNANRINLVGFITANHIKGKVLEGVTLKTSGNRFVEINKQDMKIYDADTPRGYIGFMETNNGSIQPALVLDSDNRKYAGTGSFYIYQVMPRINGVDQPSQAYAKFGVSKGENAEGTNIWSSFIQMQNDGGHLYAYADGRLYFDNLNDIIFNSVGWAPGYGKFIVTTTEPHFFTNDRGEFYFKRKNALGVRSIYFSAGENDDDLNLANIKIRASYVASYDNGLQIKNGIGGQWRDIELRTLRANENVNANGQMWAKAFNPTSARNMKENIKDIPFSALDKIMSLAIKQYNFKDDMYDLYQMRVNKPEDQTEPYTTKEIETYFGIIADDTDDIFTDKEKRAINLYNTVSIFIAAFQQQYHQLNEELTTVKSENKHLKEQVATLTNDVSTLTELVQKLINGKPEQP</sequence>
<dbReference type="RefSeq" id="WP_098223028.1">
    <property type="nucleotide sequence ID" value="NZ_NTVJ01000106.1"/>
</dbReference>
<accession>A0ABD6S2L7</accession>
<name>A0ABD6S2L7_BACTU</name>
<proteinExistence type="predicted"/>
<evidence type="ECO:0000259" key="2">
    <source>
        <dbReference type="PROSITE" id="PS51688"/>
    </source>
</evidence>
<feature type="coiled-coil region" evidence="1">
    <location>
        <begin position="1292"/>
        <end position="1333"/>
    </location>
</feature>
<feature type="coiled-coil region" evidence="1">
    <location>
        <begin position="375"/>
        <end position="420"/>
    </location>
</feature>
<dbReference type="SUPFAM" id="SSF57997">
    <property type="entry name" value="Tropomyosin"/>
    <property type="match status" value="1"/>
</dbReference>
<dbReference type="NCBIfam" id="TIGR01665">
    <property type="entry name" value="put_anti_recept"/>
    <property type="match status" value="1"/>
</dbReference>
<dbReference type="InterPro" id="IPR030392">
    <property type="entry name" value="S74_ICA"/>
</dbReference>
<dbReference type="InterPro" id="IPR007119">
    <property type="entry name" value="Phage_tail_spike_N"/>
</dbReference>
<gene>
    <name evidence="3" type="ORF">CN495_33690</name>
</gene>
<reference evidence="3 4" key="1">
    <citation type="submission" date="2017-09" db="EMBL/GenBank/DDBJ databases">
        <title>Large-scale bioinformatics analysis of Bacillus genomes uncovers conserved roles of natural products in bacterial physiology.</title>
        <authorList>
            <consortium name="Agbiome Team Llc"/>
            <person name="Bleich R.M."/>
            <person name="Kirk G.J."/>
            <person name="Santa Maria K.C."/>
            <person name="Allen S.E."/>
            <person name="Farag S."/>
            <person name="Shank E.A."/>
            <person name="Bowers A."/>
        </authorList>
    </citation>
    <scope>NUCLEOTIDE SEQUENCE [LARGE SCALE GENOMIC DNA]</scope>
    <source>
        <strain evidence="3 4">AFS005140</strain>
    </source>
</reference>
<evidence type="ECO:0000313" key="4">
    <source>
        <dbReference type="Proteomes" id="UP000219897"/>
    </source>
</evidence>
<keyword evidence="1" id="KW-0175">Coiled coil</keyword>
<dbReference type="EMBL" id="NTYF01000215">
    <property type="protein sequence ID" value="PER40348.1"/>
    <property type="molecule type" value="Genomic_DNA"/>
</dbReference>
<evidence type="ECO:0000256" key="1">
    <source>
        <dbReference type="SAM" id="Coils"/>
    </source>
</evidence>
<protein>
    <recommendedName>
        <fullName evidence="2">Peptidase S74 domain-containing protein</fullName>
    </recommendedName>
</protein>
<comment type="caution">
    <text evidence="3">The sequence shown here is derived from an EMBL/GenBank/DDBJ whole genome shotgun (WGS) entry which is preliminary data.</text>
</comment>